<gene>
    <name evidence="1" type="ORF">EHQ24_08150</name>
</gene>
<dbReference type="NCBIfam" id="NF047480">
    <property type="entry name" value="Lepto_Lp29"/>
    <property type="match status" value="1"/>
</dbReference>
<dbReference type="AlphaFoldDB" id="A0A4R9I9G2"/>
<reference evidence="1" key="1">
    <citation type="journal article" date="2019" name="PLoS Negl. Trop. Dis.">
        <title>Revisiting the worldwide diversity of Leptospira species in the environment.</title>
        <authorList>
            <person name="Vincent A.T."/>
            <person name="Schiettekatte O."/>
            <person name="Bourhy P."/>
            <person name="Veyrier F.J."/>
            <person name="Picardeau M."/>
        </authorList>
    </citation>
    <scope>NUCLEOTIDE SEQUENCE [LARGE SCALE GENOMIC DNA]</scope>
    <source>
        <strain evidence="1">201800287</strain>
    </source>
</reference>
<comment type="caution">
    <text evidence="1">The sequence shown here is derived from an EMBL/GenBank/DDBJ whole genome shotgun (WGS) entry which is preliminary data.</text>
</comment>
<dbReference type="Proteomes" id="UP000298009">
    <property type="component" value="Unassembled WGS sequence"/>
</dbReference>
<evidence type="ECO:0000313" key="1">
    <source>
        <dbReference type="EMBL" id="TGK82984.1"/>
    </source>
</evidence>
<proteinExistence type="predicted"/>
<organism evidence="1 2">
    <name type="scientific">Leptospira noumeaensis</name>
    <dbReference type="NCBI Taxonomy" id="2484964"/>
    <lineage>
        <taxon>Bacteria</taxon>
        <taxon>Pseudomonadati</taxon>
        <taxon>Spirochaetota</taxon>
        <taxon>Spirochaetia</taxon>
        <taxon>Leptospirales</taxon>
        <taxon>Leptospiraceae</taxon>
        <taxon>Leptospira</taxon>
    </lineage>
</organism>
<accession>A0A4R9I9G2</accession>
<sequence>MKFLIPIVFTILGCNSYTSYIAPDSKKINILPNKRIALIGFMNYEFEMNKDRQGNLYRSSASLNYNKSMKPLFPAGKDVSSFNSNNINNQIARENCLDLVYEYINIVKDSGKKELSKFIDFNLTPDTSKSTCLVKTNNVDYYILGIPGKPFNSWVNYDESFFGYIKSGISVLSFFIFPSKQAEPVNGFFYIYDSKLNLVDKFEYKKQVIITTSWWFNLNLNEKEYVFKEIDQSIIKSQENITKEFSYDFYAKYK</sequence>
<keyword evidence="2" id="KW-1185">Reference proteome</keyword>
<evidence type="ECO:0000313" key="2">
    <source>
        <dbReference type="Proteomes" id="UP000298009"/>
    </source>
</evidence>
<dbReference type="OrthoDB" id="324416at2"/>
<dbReference type="RefSeq" id="WP_135601182.1">
    <property type="nucleotide sequence ID" value="NZ_RQFK01000024.1"/>
</dbReference>
<dbReference type="EMBL" id="RQFK01000024">
    <property type="protein sequence ID" value="TGK82984.1"/>
    <property type="molecule type" value="Genomic_DNA"/>
</dbReference>
<evidence type="ECO:0008006" key="3">
    <source>
        <dbReference type="Google" id="ProtNLM"/>
    </source>
</evidence>
<protein>
    <recommendedName>
        <fullName evidence="3">Lipoprotein</fullName>
    </recommendedName>
</protein>
<name>A0A4R9I9G2_9LEPT</name>